<dbReference type="PANTHER" id="PTHR23502">
    <property type="entry name" value="MAJOR FACILITATOR SUPERFAMILY"/>
    <property type="match status" value="1"/>
</dbReference>
<feature type="transmembrane region" description="Helical" evidence="5">
    <location>
        <begin position="512"/>
        <end position="535"/>
    </location>
</feature>
<comment type="caution">
    <text evidence="7">The sequence shown here is derived from an EMBL/GenBank/DDBJ whole genome shotgun (WGS) entry which is preliminary data.</text>
</comment>
<evidence type="ECO:0000259" key="6">
    <source>
        <dbReference type="PROSITE" id="PS50850"/>
    </source>
</evidence>
<feature type="transmembrane region" description="Helical" evidence="5">
    <location>
        <begin position="70"/>
        <end position="93"/>
    </location>
</feature>
<dbReference type="PROSITE" id="PS50850">
    <property type="entry name" value="MFS"/>
    <property type="match status" value="1"/>
</dbReference>
<evidence type="ECO:0000256" key="2">
    <source>
        <dbReference type="ARBA" id="ARBA00022692"/>
    </source>
</evidence>
<evidence type="ECO:0000313" key="8">
    <source>
        <dbReference type="Proteomes" id="UP000769528"/>
    </source>
</evidence>
<dbReference type="InterPro" id="IPR020846">
    <property type="entry name" value="MFS_dom"/>
</dbReference>
<reference evidence="7" key="2">
    <citation type="submission" date="2021-01" db="EMBL/GenBank/DDBJ databases">
        <authorList>
            <person name="Schikora-Tamarit M.A."/>
        </authorList>
    </citation>
    <scope>NUCLEOTIDE SEQUENCE</scope>
    <source>
        <strain evidence="7">CBS6341</strain>
    </source>
</reference>
<dbReference type="Gene3D" id="1.20.1250.20">
    <property type="entry name" value="MFS general substrate transporter like domains"/>
    <property type="match status" value="1"/>
</dbReference>
<proteinExistence type="predicted"/>
<feature type="transmembrane region" description="Helical" evidence="5">
    <location>
        <begin position="331"/>
        <end position="356"/>
    </location>
</feature>
<evidence type="ECO:0000256" key="4">
    <source>
        <dbReference type="ARBA" id="ARBA00023136"/>
    </source>
</evidence>
<feature type="transmembrane region" description="Helical" evidence="5">
    <location>
        <begin position="376"/>
        <end position="398"/>
    </location>
</feature>
<keyword evidence="2 5" id="KW-0812">Transmembrane</keyword>
<accession>A0A9P8TJF0</accession>
<dbReference type="GO" id="GO:0022857">
    <property type="term" value="F:transmembrane transporter activity"/>
    <property type="evidence" value="ECO:0007669"/>
    <property type="project" value="InterPro"/>
</dbReference>
<dbReference type="AlphaFoldDB" id="A0A9P8TJF0"/>
<feature type="transmembrane region" description="Helical" evidence="5">
    <location>
        <begin position="134"/>
        <end position="152"/>
    </location>
</feature>
<dbReference type="Proteomes" id="UP000769528">
    <property type="component" value="Unassembled WGS sequence"/>
</dbReference>
<dbReference type="Pfam" id="PF07690">
    <property type="entry name" value="MFS_1"/>
    <property type="match status" value="1"/>
</dbReference>
<protein>
    <recommendedName>
        <fullName evidence="6">Major facilitator superfamily (MFS) profile domain-containing protein</fullName>
    </recommendedName>
</protein>
<keyword evidence="3 5" id="KW-1133">Transmembrane helix</keyword>
<evidence type="ECO:0000313" key="7">
    <source>
        <dbReference type="EMBL" id="KAH3680885.1"/>
    </source>
</evidence>
<keyword evidence="4 5" id="KW-0472">Membrane</keyword>
<comment type="subcellular location">
    <subcellularLocation>
        <location evidence="1">Membrane</location>
        <topology evidence="1">Multi-pass membrane protein</topology>
    </subcellularLocation>
</comment>
<evidence type="ECO:0000256" key="1">
    <source>
        <dbReference type="ARBA" id="ARBA00004141"/>
    </source>
</evidence>
<dbReference type="GO" id="GO:0005886">
    <property type="term" value="C:plasma membrane"/>
    <property type="evidence" value="ECO:0007669"/>
    <property type="project" value="TreeGrafter"/>
</dbReference>
<feature type="transmembrane region" description="Helical" evidence="5">
    <location>
        <begin position="105"/>
        <end position="122"/>
    </location>
</feature>
<organism evidence="7 8">
    <name type="scientific">Wickerhamomyces mucosus</name>
    <dbReference type="NCBI Taxonomy" id="1378264"/>
    <lineage>
        <taxon>Eukaryota</taxon>
        <taxon>Fungi</taxon>
        <taxon>Dikarya</taxon>
        <taxon>Ascomycota</taxon>
        <taxon>Saccharomycotina</taxon>
        <taxon>Saccharomycetes</taxon>
        <taxon>Phaffomycetales</taxon>
        <taxon>Wickerhamomycetaceae</taxon>
        <taxon>Wickerhamomyces</taxon>
    </lineage>
</organism>
<gene>
    <name evidence="7" type="ORF">WICMUC_000028</name>
</gene>
<feature type="transmembrane region" description="Helical" evidence="5">
    <location>
        <begin position="450"/>
        <end position="471"/>
    </location>
</feature>
<dbReference type="InterPro" id="IPR011701">
    <property type="entry name" value="MFS"/>
</dbReference>
<dbReference type="SUPFAM" id="SSF103473">
    <property type="entry name" value="MFS general substrate transporter"/>
    <property type="match status" value="1"/>
</dbReference>
<name>A0A9P8TJF0_9ASCO</name>
<dbReference type="OrthoDB" id="4500315at2759"/>
<dbReference type="EMBL" id="JAEUBF010000026">
    <property type="protein sequence ID" value="KAH3680885.1"/>
    <property type="molecule type" value="Genomic_DNA"/>
</dbReference>
<sequence>MALGIKNVAYDGEITGTFEMILKDVSSIAAAESTDESLKKSKTGIVLNPQPHDSPNDPLNWPIWKKDLSLFTLGLLCFIGGGQSSMLAAGMTALSNEFDEPASTISYLVGGFMLSLSVGALFAAPTTRLYGKRIVYLFGILIFLAGSIWAAFAKTFGSLMGGRILSGIGCSIVESLPSSTIAEIYFAHERAYRVGIYTLLLLGGKNLLPLFSALIFQNLNRHWLFWINSIVIGIEFILVFIFIPETFWDRTPVPDKRSLDETEAVRQVMRRKPSDNFHPNAFARESNQNLNNFSQLENEKTETRKSYMKQLQLFSGRHTKDSWWMVFLRPFVLFLYPHILFASFFYALAVVWLIMISEVISDIFLHNPYNYSETTVGLFFLAPFIGGSLGSIVAGRVSDLLIRRLVKANNGIYEPELRLWMVIPCVISTCIGLIGFGWSTEKGDPWYGPIILYGVLAFGSSFSSTTSITFCVDSYKMFATETLVSVNIFKNIIGFLFSLFNNSFNASAGHKVAFVTFGCIEIFIGVWAIPLYIYGKKIRRWNDQKELMRWLYK</sequence>
<feature type="domain" description="Major facilitator superfamily (MFS) profile" evidence="6">
    <location>
        <begin position="69"/>
        <end position="536"/>
    </location>
</feature>
<reference evidence="7" key="1">
    <citation type="journal article" date="2021" name="Open Biol.">
        <title>Shared evolutionary footprints suggest mitochondrial oxidative damage underlies multiple complex I losses in fungi.</title>
        <authorList>
            <person name="Schikora-Tamarit M.A."/>
            <person name="Marcet-Houben M."/>
            <person name="Nosek J."/>
            <person name="Gabaldon T."/>
        </authorList>
    </citation>
    <scope>NUCLEOTIDE SEQUENCE</scope>
    <source>
        <strain evidence="7">CBS6341</strain>
    </source>
</reference>
<evidence type="ECO:0000256" key="3">
    <source>
        <dbReference type="ARBA" id="ARBA00022989"/>
    </source>
</evidence>
<feature type="transmembrane region" description="Helical" evidence="5">
    <location>
        <begin position="223"/>
        <end position="243"/>
    </location>
</feature>
<feature type="transmembrane region" description="Helical" evidence="5">
    <location>
        <begin position="194"/>
        <end position="217"/>
    </location>
</feature>
<evidence type="ECO:0000256" key="5">
    <source>
        <dbReference type="SAM" id="Phobius"/>
    </source>
</evidence>
<dbReference type="PANTHER" id="PTHR23502:SF4">
    <property type="entry name" value="MAJOR FACILITATOR SUPERFAMILY (MFS) PROFILE DOMAIN-CONTAINING PROTEIN-RELATED"/>
    <property type="match status" value="1"/>
</dbReference>
<dbReference type="InterPro" id="IPR036259">
    <property type="entry name" value="MFS_trans_sf"/>
</dbReference>
<feature type="transmembrane region" description="Helical" evidence="5">
    <location>
        <begin position="483"/>
        <end position="500"/>
    </location>
</feature>
<keyword evidence="8" id="KW-1185">Reference proteome</keyword>
<feature type="transmembrane region" description="Helical" evidence="5">
    <location>
        <begin position="419"/>
        <end position="438"/>
    </location>
</feature>